<dbReference type="EMBL" id="BHZD01000001">
    <property type="protein sequence ID" value="GCD46329.1"/>
    <property type="molecule type" value="Genomic_DNA"/>
</dbReference>
<dbReference type="Pfam" id="PF13202">
    <property type="entry name" value="EF-hand_5"/>
    <property type="match status" value="1"/>
</dbReference>
<reference evidence="2 3" key="1">
    <citation type="submission" date="2018-11" db="EMBL/GenBank/DDBJ databases">
        <title>Whole genome sequence of Streptomyces paromomycinus NBRC 15454(T).</title>
        <authorList>
            <person name="Komaki H."/>
            <person name="Tamura T."/>
        </authorList>
    </citation>
    <scope>NUCLEOTIDE SEQUENCE [LARGE SCALE GENOMIC DNA]</scope>
    <source>
        <strain evidence="2 3">NBRC 15454</strain>
    </source>
</reference>
<accession>A0A401WAM6</accession>
<evidence type="ECO:0000259" key="1">
    <source>
        <dbReference type="PROSITE" id="PS50222"/>
    </source>
</evidence>
<feature type="domain" description="EF-hand" evidence="1">
    <location>
        <begin position="139"/>
        <end position="166"/>
    </location>
</feature>
<dbReference type="SUPFAM" id="SSF47473">
    <property type="entry name" value="EF-hand"/>
    <property type="match status" value="1"/>
</dbReference>
<proteinExistence type="predicted"/>
<dbReference type="GO" id="GO:0005509">
    <property type="term" value="F:calcium ion binding"/>
    <property type="evidence" value="ECO:0007669"/>
    <property type="project" value="InterPro"/>
</dbReference>
<gene>
    <name evidence="2" type="ORF">GKJPGBOP_06078</name>
</gene>
<feature type="domain" description="EF-hand" evidence="1">
    <location>
        <begin position="97"/>
        <end position="132"/>
    </location>
</feature>
<evidence type="ECO:0000313" key="3">
    <source>
        <dbReference type="Proteomes" id="UP000286746"/>
    </source>
</evidence>
<sequence>MATDALDRKFSMLFDWFDRTEDGWLTHEDFEVMAGLFMAVARPEDHENRAALREAFGRWWEILRDAGGTDEEGRVGRRPFIDLMHSHVTDPKTFEHVVLQIVDALMQALDTDRDGVLTTDEYVRMYEALHIPQETSGPAFQRLDLDGDGVISHAEFRRAIEEFYLSPDPDAPGNWLLGSPLGG</sequence>
<protein>
    <submittedName>
        <fullName evidence="2">Calcium sensor EFh</fullName>
    </submittedName>
</protein>
<organism evidence="2 3">
    <name type="scientific">Streptomyces paromomycinus</name>
    <name type="common">Streptomyces rimosus subsp. paromomycinus</name>
    <dbReference type="NCBI Taxonomy" id="92743"/>
    <lineage>
        <taxon>Bacteria</taxon>
        <taxon>Bacillati</taxon>
        <taxon>Actinomycetota</taxon>
        <taxon>Actinomycetes</taxon>
        <taxon>Kitasatosporales</taxon>
        <taxon>Streptomycetaceae</taxon>
        <taxon>Streptomyces</taxon>
    </lineage>
</organism>
<dbReference type="InterPro" id="IPR002048">
    <property type="entry name" value="EF_hand_dom"/>
</dbReference>
<dbReference type="SMART" id="SM00054">
    <property type="entry name" value="EFh"/>
    <property type="match status" value="3"/>
</dbReference>
<dbReference type="RefSeq" id="WP_125056720.1">
    <property type="nucleotide sequence ID" value="NZ_BHZD01000001.1"/>
</dbReference>
<dbReference type="InterPro" id="IPR018247">
    <property type="entry name" value="EF_Hand_1_Ca_BS"/>
</dbReference>
<dbReference type="Proteomes" id="UP000286746">
    <property type="component" value="Unassembled WGS sequence"/>
</dbReference>
<comment type="caution">
    <text evidence="2">The sequence shown here is derived from an EMBL/GenBank/DDBJ whole genome shotgun (WGS) entry which is preliminary data.</text>
</comment>
<dbReference type="PROSITE" id="PS50222">
    <property type="entry name" value="EF_HAND_2"/>
    <property type="match status" value="2"/>
</dbReference>
<dbReference type="PROSITE" id="PS00018">
    <property type="entry name" value="EF_HAND_1"/>
    <property type="match status" value="2"/>
</dbReference>
<dbReference type="InterPro" id="IPR011992">
    <property type="entry name" value="EF-hand-dom_pair"/>
</dbReference>
<keyword evidence="3" id="KW-1185">Reference proteome</keyword>
<dbReference type="Gene3D" id="1.10.238.10">
    <property type="entry name" value="EF-hand"/>
    <property type="match status" value="1"/>
</dbReference>
<dbReference type="Pfam" id="PF13833">
    <property type="entry name" value="EF-hand_8"/>
    <property type="match status" value="1"/>
</dbReference>
<name>A0A401WAM6_STREY</name>
<evidence type="ECO:0000313" key="2">
    <source>
        <dbReference type="EMBL" id="GCD46329.1"/>
    </source>
</evidence>
<dbReference type="AlphaFoldDB" id="A0A401WAM6"/>